<reference evidence="1 2" key="1">
    <citation type="submission" date="2018-07" db="EMBL/GenBank/DDBJ databases">
        <title>Genomic Encyclopedia of Type Strains, Phase III (KMG-III): the genomes of soil and plant-associated and newly described type strains.</title>
        <authorList>
            <person name="Whitman W."/>
        </authorList>
    </citation>
    <scope>NUCLEOTIDE SEQUENCE [LARGE SCALE GENOMIC DNA]</scope>
    <source>
        <strain evidence="1 2">CECT 7948</strain>
    </source>
</reference>
<gene>
    <name evidence="1" type="ORF">DFQ09_102157</name>
</gene>
<proteinExistence type="predicted"/>
<keyword evidence="2" id="KW-1185">Reference proteome</keyword>
<evidence type="ECO:0000313" key="1">
    <source>
        <dbReference type="EMBL" id="REE25567.1"/>
    </source>
</evidence>
<organism evidence="1 2">
    <name type="scientific">Winogradskyella pacifica</name>
    <dbReference type="NCBI Taxonomy" id="664642"/>
    <lineage>
        <taxon>Bacteria</taxon>
        <taxon>Pseudomonadati</taxon>
        <taxon>Bacteroidota</taxon>
        <taxon>Flavobacteriia</taxon>
        <taxon>Flavobacteriales</taxon>
        <taxon>Flavobacteriaceae</taxon>
        <taxon>Winogradskyella</taxon>
    </lineage>
</organism>
<dbReference type="RefSeq" id="WP_115808561.1">
    <property type="nucleotide sequence ID" value="NZ_QREI01000002.1"/>
</dbReference>
<accession>A0A3D9N1H6</accession>
<name>A0A3D9N1H6_9FLAO</name>
<evidence type="ECO:0000313" key="2">
    <source>
        <dbReference type="Proteomes" id="UP000256919"/>
    </source>
</evidence>
<dbReference type="AlphaFoldDB" id="A0A3D9N1H6"/>
<dbReference type="EMBL" id="QREI01000002">
    <property type="protein sequence ID" value="REE25567.1"/>
    <property type="molecule type" value="Genomic_DNA"/>
</dbReference>
<dbReference type="OrthoDB" id="9804995at2"/>
<protein>
    <submittedName>
        <fullName evidence="1">Uncharacterized protein</fullName>
    </submittedName>
</protein>
<sequence>MLNIQLLPKVETLNDVLVLSKTKQYNKHKTNLSTSKRKQVFPTSIPFGYEIATLIEKPKQKNGKLIAVELKFRDSSRDLYETYYRLVFYNVHDFGFSEELIYYESIIIKPEKDTKNYKIDLEDKAIPFGIKGIFVGIETIKPDHIEIINSLYLTTPSILHTQGKKELKFTRFRSNNWSKHSRKSVFKKKYYAIPFIKTKVLFEK</sequence>
<comment type="caution">
    <text evidence="1">The sequence shown here is derived from an EMBL/GenBank/DDBJ whole genome shotgun (WGS) entry which is preliminary data.</text>
</comment>
<dbReference type="Proteomes" id="UP000256919">
    <property type="component" value="Unassembled WGS sequence"/>
</dbReference>